<dbReference type="STRING" id="1783515.A4E84_38815"/>
<sequence>MPAPPSSRWIFVLAREGIALDGVTLLLRIAFGADEPRDPLVLASYVGTHLTETRRRAAVPE</sequence>
<proteinExistence type="predicted"/>
<gene>
    <name evidence="1" type="ORF">A4E84_38815</name>
</gene>
<reference evidence="2" key="1">
    <citation type="submission" date="2016-04" db="EMBL/GenBank/DDBJ databases">
        <authorList>
            <person name="Zhang B."/>
        </authorList>
    </citation>
    <scope>NUCLEOTIDE SEQUENCE [LARGE SCALE GENOMIC DNA]</scope>
    <source>
        <strain evidence="2">S10</strain>
    </source>
</reference>
<dbReference type="KEGG" id="stsi:A4E84_38815"/>
<dbReference type="EMBL" id="CP015098">
    <property type="protein sequence ID" value="AMW14895.1"/>
    <property type="molecule type" value="Genomic_DNA"/>
</dbReference>
<dbReference type="Proteomes" id="UP000076096">
    <property type="component" value="Chromosome"/>
</dbReference>
<protein>
    <submittedName>
        <fullName evidence="1">Uncharacterized protein</fullName>
    </submittedName>
</protein>
<organism evidence="1 2">
    <name type="scientific">Streptomyces qaidamensis</name>
    <dbReference type="NCBI Taxonomy" id="1783515"/>
    <lineage>
        <taxon>Bacteria</taxon>
        <taxon>Bacillati</taxon>
        <taxon>Actinomycetota</taxon>
        <taxon>Actinomycetes</taxon>
        <taxon>Kitasatosporales</taxon>
        <taxon>Streptomycetaceae</taxon>
        <taxon>Streptomyces</taxon>
        <taxon>Streptomyces aurantiacus group</taxon>
    </lineage>
</organism>
<dbReference type="RefSeq" id="WP_062931024.1">
    <property type="nucleotide sequence ID" value="NZ_CP015098.1"/>
</dbReference>
<keyword evidence="2" id="KW-1185">Reference proteome</keyword>
<evidence type="ECO:0000313" key="2">
    <source>
        <dbReference type="Proteomes" id="UP000076096"/>
    </source>
</evidence>
<name>A0A143CD51_9ACTN</name>
<evidence type="ECO:0000313" key="1">
    <source>
        <dbReference type="EMBL" id="AMW14895.1"/>
    </source>
</evidence>
<dbReference type="AlphaFoldDB" id="A0A143CD51"/>
<accession>A0A143CD51</accession>